<dbReference type="GO" id="GO:0022857">
    <property type="term" value="F:transmembrane transporter activity"/>
    <property type="evidence" value="ECO:0007669"/>
    <property type="project" value="TreeGrafter"/>
</dbReference>
<dbReference type="Pfam" id="PF06808">
    <property type="entry name" value="DctM"/>
    <property type="match status" value="1"/>
</dbReference>
<dbReference type="OrthoDB" id="9785600at2"/>
<keyword evidence="3" id="KW-0997">Cell inner membrane</keyword>
<dbReference type="AlphaFoldDB" id="A0A1M6M8D7"/>
<proteinExistence type="predicted"/>
<evidence type="ECO:0000256" key="2">
    <source>
        <dbReference type="ARBA" id="ARBA00022475"/>
    </source>
</evidence>
<feature type="transmembrane region" description="Helical" evidence="7">
    <location>
        <begin position="58"/>
        <end position="78"/>
    </location>
</feature>
<evidence type="ECO:0000256" key="4">
    <source>
        <dbReference type="ARBA" id="ARBA00022692"/>
    </source>
</evidence>
<feature type="transmembrane region" description="Helical" evidence="7">
    <location>
        <begin position="6"/>
        <end position="37"/>
    </location>
</feature>
<evidence type="ECO:0000256" key="5">
    <source>
        <dbReference type="ARBA" id="ARBA00022989"/>
    </source>
</evidence>
<dbReference type="Proteomes" id="UP000183975">
    <property type="component" value="Unassembled WGS sequence"/>
</dbReference>
<evidence type="ECO:0000256" key="3">
    <source>
        <dbReference type="ARBA" id="ARBA00022519"/>
    </source>
</evidence>
<name>A0A1M6M8D7_9FIRM</name>
<keyword evidence="6 7" id="KW-0472">Membrane</keyword>
<dbReference type="PANTHER" id="PTHR33362">
    <property type="entry name" value="SIALIC ACID TRAP TRANSPORTER PERMEASE PROTEIN SIAT-RELATED"/>
    <property type="match status" value="1"/>
</dbReference>
<keyword evidence="10" id="KW-1185">Reference proteome</keyword>
<dbReference type="NCBIfam" id="TIGR00786">
    <property type="entry name" value="dctM"/>
    <property type="match status" value="1"/>
</dbReference>
<keyword evidence="4 7" id="KW-0812">Transmembrane</keyword>
<dbReference type="RefSeq" id="WP_072848859.1">
    <property type="nucleotide sequence ID" value="NZ_FRAH01000006.1"/>
</dbReference>
<dbReference type="PIRSF" id="PIRSF006066">
    <property type="entry name" value="HI0050"/>
    <property type="match status" value="1"/>
</dbReference>
<evidence type="ECO:0000313" key="10">
    <source>
        <dbReference type="Proteomes" id="UP000183975"/>
    </source>
</evidence>
<feature type="domain" description="TRAP C4-dicarboxylate transport system permease DctM subunit" evidence="8">
    <location>
        <begin position="11"/>
        <end position="421"/>
    </location>
</feature>
<feature type="transmembrane region" description="Helical" evidence="7">
    <location>
        <begin position="360"/>
        <end position="385"/>
    </location>
</feature>
<keyword evidence="2" id="KW-1003">Cell membrane</keyword>
<dbReference type="InterPro" id="IPR010656">
    <property type="entry name" value="DctM"/>
</dbReference>
<accession>A0A1M6M8D7</accession>
<protein>
    <submittedName>
        <fullName evidence="9">C4-dicarboxylate transporter, DctM subunit</fullName>
    </submittedName>
</protein>
<feature type="transmembrane region" description="Helical" evidence="7">
    <location>
        <begin position="98"/>
        <end position="127"/>
    </location>
</feature>
<sequence length="430" mass="45267">MTTGAIAAVVFIALIISLVLTVPIGFSLGIASLAYIFATDQLTLGFVARNMVTGTDSFPIMAIPFFVFAGELMGGGGISKRLLDVANVFFGRIRGGLAIVTVVVCMFFAAISGSGPATVAAVGGMVVPTMLEKGYDKKFVLALIAAAGSIGVIIPPSIPMVVYSVTVNSSVSSLFLAGFIPGILIGLVLIVYSYVYARKAGYKGDTEPFSIGRALREVWRGKWALLSPVIILGGIYGGIFTPTEAAAVSVIYSLIIGLFVHKELNFKQMLDVTKRSCETTATILVVIGCATGFSKVLTLGRIPTTVATLLTTMTDSKVLILLLINLLLLLVGCFMETVCAIMILAPILFPVVTALGVDPIHFGIIMVTNLAIGFITPPLGVNLFVASRVGETTLDVVIRGIVPFLVLMIATLMLITYVPAISMFLPNLLG</sequence>
<dbReference type="InterPro" id="IPR004681">
    <property type="entry name" value="TRAP_DctM"/>
</dbReference>
<dbReference type="PANTHER" id="PTHR33362:SF3">
    <property type="entry name" value="SIALIC ACID TRAP TRANSPORTER PERMEASE PROTEIN SIAT"/>
    <property type="match status" value="1"/>
</dbReference>
<evidence type="ECO:0000256" key="7">
    <source>
        <dbReference type="SAM" id="Phobius"/>
    </source>
</evidence>
<feature type="transmembrane region" description="Helical" evidence="7">
    <location>
        <begin position="245"/>
        <end position="261"/>
    </location>
</feature>
<feature type="transmembrane region" description="Helical" evidence="7">
    <location>
        <begin position="174"/>
        <end position="195"/>
    </location>
</feature>
<keyword evidence="5 7" id="KW-1133">Transmembrane helix</keyword>
<evidence type="ECO:0000256" key="1">
    <source>
        <dbReference type="ARBA" id="ARBA00004429"/>
    </source>
</evidence>
<evidence type="ECO:0000256" key="6">
    <source>
        <dbReference type="ARBA" id="ARBA00023136"/>
    </source>
</evidence>
<organism evidence="9 10">
    <name type="scientific">Anaerotignum lactatifermentans DSM 14214</name>
    <dbReference type="NCBI Taxonomy" id="1121323"/>
    <lineage>
        <taxon>Bacteria</taxon>
        <taxon>Bacillati</taxon>
        <taxon>Bacillota</taxon>
        <taxon>Clostridia</taxon>
        <taxon>Lachnospirales</taxon>
        <taxon>Anaerotignaceae</taxon>
        <taxon>Anaerotignum</taxon>
    </lineage>
</organism>
<feature type="transmembrane region" description="Helical" evidence="7">
    <location>
        <begin position="397"/>
        <end position="425"/>
    </location>
</feature>
<feature type="transmembrane region" description="Helical" evidence="7">
    <location>
        <begin position="318"/>
        <end position="348"/>
    </location>
</feature>
<dbReference type="EMBL" id="FRAH01000006">
    <property type="protein sequence ID" value="SHJ79684.1"/>
    <property type="molecule type" value="Genomic_DNA"/>
</dbReference>
<gene>
    <name evidence="9" type="ORF">SAMN02745138_00522</name>
</gene>
<evidence type="ECO:0000259" key="8">
    <source>
        <dbReference type="Pfam" id="PF06808"/>
    </source>
</evidence>
<evidence type="ECO:0000313" key="9">
    <source>
        <dbReference type="EMBL" id="SHJ79684.1"/>
    </source>
</evidence>
<comment type="subcellular location">
    <subcellularLocation>
        <location evidence="1">Cell inner membrane</location>
        <topology evidence="1">Multi-pass membrane protein</topology>
    </subcellularLocation>
</comment>
<dbReference type="GO" id="GO:0005886">
    <property type="term" value="C:plasma membrane"/>
    <property type="evidence" value="ECO:0007669"/>
    <property type="project" value="UniProtKB-SubCell"/>
</dbReference>
<reference evidence="9 10" key="1">
    <citation type="submission" date="2016-11" db="EMBL/GenBank/DDBJ databases">
        <authorList>
            <person name="Jaros S."/>
            <person name="Januszkiewicz K."/>
            <person name="Wedrychowicz H."/>
        </authorList>
    </citation>
    <scope>NUCLEOTIDE SEQUENCE [LARGE SCALE GENOMIC DNA]</scope>
    <source>
        <strain evidence="9 10">DSM 14214</strain>
    </source>
</reference>
<feature type="transmembrane region" description="Helical" evidence="7">
    <location>
        <begin position="139"/>
        <end position="162"/>
    </location>
</feature>